<dbReference type="InterPro" id="IPR044809">
    <property type="entry name" value="AUF1-like"/>
</dbReference>
<evidence type="ECO:0000313" key="2">
    <source>
        <dbReference type="Proteomes" id="UP000594638"/>
    </source>
</evidence>
<evidence type="ECO:0000313" key="1">
    <source>
        <dbReference type="EMBL" id="CAA2986988.1"/>
    </source>
</evidence>
<accession>A0A8S0S5B1</accession>
<name>A0A8S0S5B1_OLEEU</name>
<dbReference type="Gramene" id="OE9A002686T1">
    <property type="protein sequence ID" value="OE9A002686C1"/>
    <property type="gene ID" value="OE9A002686"/>
</dbReference>
<comment type="caution">
    <text evidence="1">The sequence shown here is derived from an EMBL/GenBank/DDBJ whole genome shotgun (WGS) entry which is preliminary data.</text>
</comment>
<proteinExistence type="predicted"/>
<dbReference type="Proteomes" id="UP000594638">
    <property type="component" value="Unassembled WGS sequence"/>
</dbReference>
<sequence>MDDHELKLRIRWTISRLMASSARHYLIQEIVKERDMIEKIEVTDESEQGRNKLKRNLMAKDSFFEIKTRYGENLELPESSEVLEVVVEEMM</sequence>
<keyword evidence="2" id="KW-1185">Reference proteome</keyword>
<gene>
    <name evidence="1" type="ORF">OLEA9_A002686</name>
</gene>
<protein>
    <submittedName>
        <fullName evidence="1">F-box At4g18380-like</fullName>
    </submittedName>
</protein>
<reference evidence="1 2" key="1">
    <citation type="submission" date="2019-12" db="EMBL/GenBank/DDBJ databases">
        <authorList>
            <person name="Alioto T."/>
            <person name="Alioto T."/>
            <person name="Gomez Garrido J."/>
        </authorList>
    </citation>
    <scope>NUCLEOTIDE SEQUENCE [LARGE SCALE GENOMIC DNA]</scope>
</reference>
<dbReference type="AlphaFoldDB" id="A0A8S0S5B1"/>
<organism evidence="1 2">
    <name type="scientific">Olea europaea subsp. europaea</name>
    <dbReference type="NCBI Taxonomy" id="158383"/>
    <lineage>
        <taxon>Eukaryota</taxon>
        <taxon>Viridiplantae</taxon>
        <taxon>Streptophyta</taxon>
        <taxon>Embryophyta</taxon>
        <taxon>Tracheophyta</taxon>
        <taxon>Spermatophyta</taxon>
        <taxon>Magnoliopsida</taxon>
        <taxon>eudicotyledons</taxon>
        <taxon>Gunneridae</taxon>
        <taxon>Pentapetalae</taxon>
        <taxon>asterids</taxon>
        <taxon>lamiids</taxon>
        <taxon>Lamiales</taxon>
        <taxon>Oleaceae</taxon>
        <taxon>Oleeae</taxon>
        <taxon>Olea</taxon>
    </lineage>
</organism>
<dbReference type="OrthoDB" id="912173at2759"/>
<dbReference type="EMBL" id="CACTIH010003897">
    <property type="protein sequence ID" value="CAA2986988.1"/>
    <property type="molecule type" value="Genomic_DNA"/>
</dbReference>
<dbReference type="PANTHER" id="PTHR31215">
    <property type="entry name" value="OS05G0510400 PROTEIN-RELATED"/>
    <property type="match status" value="1"/>
</dbReference>